<feature type="compositionally biased region" description="Polar residues" evidence="1">
    <location>
        <begin position="182"/>
        <end position="194"/>
    </location>
</feature>
<feature type="domain" description="Gelsolin-like" evidence="2">
    <location>
        <begin position="13"/>
        <end position="74"/>
    </location>
</feature>
<feature type="region of interest" description="Disordered" evidence="1">
    <location>
        <begin position="100"/>
        <end position="200"/>
    </location>
</feature>
<gene>
    <name evidence="3" type="ORF">PXEA_LOCUS4919</name>
</gene>
<dbReference type="Proteomes" id="UP000784294">
    <property type="component" value="Unassembled WGS sequence"/>
</dbReference>
<organism evidence="3 4">
    <name type="scientific">Protopolystoma xenopodis</name>
    <dbReference type="NCBI Taxonomy" id="117903"/>
    <lineage>
        <taxon>Eukaryota</taxon>
        <taxon>Metazoa</taxon>
        <taxon>Spiralia</taxon>
        <taxon>Lophotrochozoa</taxon>
        <taxon>Platyhelminthes</taxon>
        <taxon>Monogenea</taxon>
        <taxon>Polyopisthocotylea</taxon>
        <taxon>Polystomatidea</taxon>
        <taxon>Polystomatidae</taxon>
        <taxon>Protopolystoma</taxon>
    </lineage>
</organism>
<evidence type="ECO:0000313" key="4">
    <source>
        <dbReference type="Proteomes" id="UP000784294"/>
    </source>
</evidence>
<dbReference type="EMBL" id="CAAALY010011919">
    <property type="protein sequence ID" value="VEL11479.1"/>
    <property type="molecule type" value="Genomic_DNA"/>
</dbReference>
<reference evidence="3" key="1">
    <citation type="submission" date="2018-11" db="EMBL/GenBank/DDBJ databases">
        <authorList>
            <consortium name="Pathogen Informatics"/>
        </authorList>
    </citation>
    <scope>NUCLEOTIDE SEQUENCE</scope>
</reference>
<comment type="caution">
    <text evidence="3">The sequence shown here is derived from an EMBL/GenBank/DDBJ whole genome shotgun (WGS) entry which is preliminary data.</text>
</comment>
<dbReference type="AlphaFoldDB" id="A0A3S5AAR4"/>
<dbReference type="InterPro" id="IPR029006">
    <property type="entry name" value="ADF-H/Gelsolin-like_dom_sf"/>
</dbReference>
<dbReference type="SUPFAM" id="SSF55753">
    <property type="entry name" value="Actin depolymerizing proteins"/>
    <property type="match status" value="1"/>
</dbReference>
<evidence type="ECO:0000259" key="2">
    <source>
        <dbReference type="Pfam" id="PF00626"/>
    </source>
</evidence>
<dbReference type="SMART" id="SM00262">
    <property type="entry name" value="GEL"/>
    <property type="match status" value="1"/>
</dbReference>
<dbReference type="InterPro" id="IPR007123">
    <property type="entry name" value="Gelsolin-like_dom"/>
</dbReference>
<feature type="compositionally biased region" description="Low complexity" evidence="1">
    <location>
        <begin position="117"/>
        <end position="168"/>
    </location>
</feature>
<dbReference type="InterPro" id="IPR007122">
    <property type="entry name" value="Villin/Gelsolin"/>
</dbReference>
<dbReference type="Gene3D" id="3.40.20.10">
    <property type="entry name" value="Severin"/>
    <property type="match status" value="1"/>
</dbReference>
<proteinExistence type="predicted"/>
<accession>A0A3S5AAR4</accession>
<protein>
    <recommendedName>
        <fullName evidence="2">Gelsolin-like domain-containing protein</fullName>
    </recommendedName>
</protein>
<dbReference type="Pfam" id="PF00626">
    <property type="entry name" value="Gelsolin"/>
    <property type="match status" value="1"/>
</dbReference>
<dbReference type="OrthoDB" id="6285202at2759"/>
<dbReference type="GO" id="GO:0051015">
    <property type="term" value="F:actin filament binding"/>
    <property type="evidence" value="ECO:0007669"/>
    <property type="project" value="InterPro"/>
</dbReference>
<evidence type="ECO:0000313" key="3">
    <source>
        <dbReference type="EMBL" id="VEL11479.1"/>
    </source>
</evidence>
<keyword evidence="4" id="KW-1185">Reference proteome</keyword>
<name>A0A3S5AAR4_9PLAT</name>
<evidence type="ECO:0000256" key="1">
    <source>
        <dbReference type="SAM" id="MobiDB-lite"/>
    </source>
</evidence>
<sequence length="260" mass="28499">MHIVSMPVHPLSLDIKFVYLLDSQSQLHLWLGMQSRLMIQTKGRLLAERISMKERRGEAEIRIETPGRESNEFWAILTGRWMPAPLPNPTLINDQKTTASHKENFTTPLSESRAPRGSSMPVSSVSSSTDTGATSSIDSKTNPISSLSTTTMNSNSSSSSNANISGPSLTSSHSDSKAPSPGLQSLTTAATKSNPPLPTSVASHMEIIRRQHPPAPEISPPAFGPRDFIPLDWKLPRTIVYDIRLGRGYLEMPQFKLGRD</sequence>